<dbReference type="SUPFAM" id="SSF51338">
    <property type="entry name" value="Composite domain of metallo-dependent hydrolases"/>
    <property type="match status" value="1"/>
</dbReference>
<keyword evidence="2" id="KW-0732">Signal</keyword>
<accession>A0A975HDL1</accession>
<dbReference type="InterPro" id="IPR011059">
    <property type="entry name" value="Metal-dep_hydrolase_composite"/>
</dbReference>
<comment type="similarity">
    <text evidence="1">Belongs to the TolB family.</text>
</comment>
<reference evidence="4" key="1">
    <citation type="submission" date="2020-07" db="EMBL/GenBank/DDBJ databases">
        <authorList>
            <person name="Camacho E."/>
        </authorList>
    </citation>
    <scope>NUCLEOTIDE SEQUENCE</scope>
    <source>
        <strain evidence="4">MPO218</strain>
    </source>
</reference>
<feature type="signal peptide" evidence="2">
    <location>
        <begin position="1"/>
        <end position="27"/>
    </location>
</feature>
<proteinExistence type="inferred from homology"/>
<dbReference type="SUPFAM" id="SSF69304">
    <property type="entry name" value="Tricorn protease N-terminal domain"/>
    <property type="match status" value="1"/>
</dbReference>
<name>A0A975HDL1_9SPHN</name>
<dbReference type="SUPFAM" id="SSF51556">
    <property type="entry name" value="Metallo-dependent hydrolases"/>
    <property type="match status" value="1"/>
</dbReference>
<dbReference type="InterPro" id="IPR006680">
    <property type="entry name" value="Amidohydro-rel"/>
</dbReference>
<organism evidence="4 5">
    <name type="scientific">Rhizorhabdus wittichii</name>
    <dbReference type="NCBI Taxonomy" id="160791"/>
    <lineage>
        <taxon>Bacteria</taxon>
        <taxon>Pseudomonadati</taxon>
        <taxon>Pseudomonadota</taxon>
        <taxon>Alphaproteobacteria</taxon>
        <taxon>Sphingomonadales</taxon>
        <taxon>Sphingomonadaceae</taxon>
        <taxon>Rhizorhabdus</taxon>
    </lineage>
</organism>
<dbReference type="SUPFAM" id="SSF82171">
    <property type="entry name" value="DPP6 N-terminal domain-like"/>
    <property type="match status" value="1"/>
</dbReference>
<evidence type="ECO:0000256" key="1">
    <source>
        <dbReference type="ARBA" id="ARBA00009820"/>
    </source>
</evidence>
<dbReference type="Pfam" id="PF07676">
    <property type="entry name" value="PD40"/>
    <property type="match status" value="5"/>
</dbReference>
<evidence type="ECO:0000259" key="3">
    <source>
        <dbReference type="Pfam" id="PF01979"/>
    </source>
</evidence>
<sequence length="1014" mass="111934">MMRKPNIAARLLATLLAATSLCGIAAAKEVSFEVSEGTNFAVAAARDGRSLAIDLQGRLWVLPAAGGKATPITPVMDEARYPVWSPDGRWIAFQYYTDENWHIAVVRPDGSELKIVTRGPYDDREPSWRPDGKAILFSSDRTRSLDLWQVTLDDGVQTSVTSGDADDYHPAVSPDGGRTAYVQGTGRTTSLIVEEAGKARTLVSGKLSISRLHWSPDGSRISAILFDYERGDARVALFDAASGKEVASHSRPGEDIFPTGASWLDARHLVYGADGGIRVWTPQGDTVAKRPFTAAFTVQDAPVYRKREIDLTSTGDRPVLGILRPTTSPDGRHVAFTAMGNLWMLTVGDPKPVQLTHDHFLDVDPTWSRDGQWLAYVSDRRGTGTMDLYLRDVATGAERRLTQTEEDLMQPSFSPDGKSVAVFMRNSADWHGATLYLVDVATGAMKKAHDALFLPSVPSWSADGRKISVLALRVYSNRFRKGDNAFFTIDLDSGKGHFTSPVADRSISSRSQFGPVWSPDGTRMAYIHEGLLWSAAVDADANIIEPPVQLSRDYASYPSWSGDSRSLTYLAGRKLQRVRLDDGEVETIPIELSWRRPANPGTTVIQAGRVFTGVSDRYLRDVDIVVEDNVIKQIVPRRAEWPGAKLIDARTKAIVPGLFQTHIHQFVSDGSKVDKVWLSFGITSLREPGAEPYEALERREAWMSGQRVGPRQFYANLIEGRRLFYWMNTATVADAQLELELQRAIDLDFDFIKTYETMDHEVQKRVVDFAHAHGLPVASHELYPAVTFGVDAVEHLGTRDRMEFSDRLTMNRTSYDDVIQLLARSGMAISPTSAGRAPEATHLAEMDRHPEILDLPQIKAYAPRYKRAHASLMTYMRGVYGDSASRLETNELGLLGRMKRAGVLIGSGTDGGTLQDGYSVILELIHFAEAFGPYQALRSGTIDAAKITGVDKYLGSIEPGKLADMVIVDGDPLKNVADLYKVDTVIKDGRAYPLAELLGHYDRDDTARMIPSPE</sequence>
<protein>
    <submittedName>
        <fullName evidence="4">PD40 domain-containing protein</fullName>
    </submittedName>
</protein>
<dbReference type="InterPro" id="IPR011659">
    <property type="entry name" value="WD40"/>
</dbReference>
<dbReference type="AlphaFoldDB" id="A0A975HDL1"/>
<dbReference type="InterPro" id="IPR032466">
    <property type="entry name" value="Metal_Hydrolase"/>
</dbReference>
<dbReference type="Gene3D" id="3.30.110.90">
    <property type="entry name" value="Amidohydrolase"/>
    <property type="match status" value="1"/>
</dbReference>
<dbReference type="PANTHER" id="PTHR36842:SF1">
    <property type="entry name" value="PROTEIN TOLB"/>
    <property type="match status" value="1"/>
</dbReference>
<dbReference type="Proteomes" id="UP000664914">
    <property type="component" value="Chromosome"/>
</dbReference>
<dbReference type="Gene3D" id="2.30.40.10">
    <property type="entry name" value="Urease, subunit C, domain 1"/>
    <property type="match status" value="1"/>
</dbReference>
<dbReference type="Gene3D" id="1.20.58.520">
    <property type="entry name" value="Amidohydrolase"/>
    <property type="match status" value="1"/>
</dbReference>
<dbReference type="EMBL" id="CP059319">
    <property type="protein sequence ID" value="QTH21432.1"/>
    <property type="molecule type" value="Genomic_DNA"/>
</dbReference>
<feature type="chain" id="PRO_5037961505" evidence="2">
    <location>
        <begin position="28"/>
        <end position="1014"/>
    </location>
</feature>
<evidence type="ECO:0000313" key="4">
    <source>
        <dbReference type="EMBL" id="QTH21432.1"/>
    </source>
</evidence>
<feature type="domain" description="Amidohydrolase-related" evidence="3">
    <location>
        <begin position="767"/>
        <end position="990"/>
    </location>
</feature>
<dbReference type="PANTHER" id="PTHR36842">
    <property type="entry name" value="PROTEIN TOLB HOMOLOG"/>
    <property type="match status" value="1"/>
</dbReference>
<evidence type="ECO:0000256" key="2">
    <source>
        <dbReference type="SAM" id="SignalP"/>
    </source>
</evidence>
<dbReference type="Pfam" id="PF01979">
    <property type="entry name" value="Amidohydro_1"/>
    <property type="match status" value="1"/>
</dbReference>
<gene>
    <name evidence="4" type="ORF">HRJ34_24460</name>
</gene>
<dbReference type="RefSeq" id="WP_208632703.1">
    <property type="nucleotide sequence ID" value="NZ_CP059319.1"/>
</dbReference>
<dbReference type="Gene3D" id="2.120.10.30">
    <property type="entry name" value="TolB, C-terminal domain"/>
    <property type="match status" value="2"/>
</dbReference>
<reference evidence="4" key="2">
    <citation type="submission" date="2021-04" db="EMBL/GenBank/DDBJ databases">
        <title>Isolation and genomic analysis of the ibuprofen-degrading bacterium Sphingomonas strain MPO218.</title>
        <authorList>
            <person name="Aulestia M."/>
            <person name="Flores A."/>
            <person name="Mangas E.L."/>
            <person name="Perez-Pulido A.J."/>
            <person name="Santero E."/>
            <person name="Camacho E.M."/>
        </authorList>
    </citation>
    <scope>NUCLEOTIDE SEQUENCE</scope>
    <source>
        <strain evidence="4">MPO218</strain>
    </source>
</reference>
<dbReference type="Gene3D" id="3.40.50.10910">
    <property type="entry name" value="Amidohydrolase"/>
    <property type="match status" value="1"/>
</dbReference>
<dbReference type="GO" id="GO:0016810">
    <property type="term" value="F:hydrolase activity, acting on carbon-nitrogen (but not peptide) bonds"/>
    <property type="evidence" value="ECO:0007669"/>
    <property type="project" value="InterPro"/>
</dbReference>
<evidence type="ECO:0000313" key="5">
    <source>
        <dbReference type="Proteomes" id="UP000664914"/>
    </source>
</evidence>
<dbReference type="InterPro" id="IPR011042">
    <property type="entry name" value="6-blade_b-propeller_TolB-like"/>
</dbReference>